<evidence type="ECO:0000313" key="1">
    <source>
        <dbReference type="EMBL" id="KAJ9059649.1"/>
    </source>
</evidence>
<comment type="caution">
    <text evidence="1">The sequence shown here is derived from an EMBL/GenBank/DDBJ whole genome shotgun (WGS) entry which is preliminary data.</text>
</comment>
<reference evidence="1" key="1">
    <citation type="submission" date="2022-04" db="EMBL/GenBank/DDBJ databases">
        <title>Genome of the entomopathogenic fungus Entomophthora muscae.</title>
        <authorList>
            <person name="Elya C."/>
            <person name="Lovett B.R."/>
            <person name="Lee E."/>
            <person name="Macias A.M."/>
            <person name="Hajek A.E."/>
            <person name="De Bivort B.L."/>
            <person name="Kasson M.T."/>
            <person name="De Fine Licht H.H."/>
            <person name="Stajich J.E."/>
        </authorList>
    </citation>
    <scope>NUCLEOTIDE SEQUENCE</scope>
    <source>
        <strain evidence="1">Berkeley</strain>
    </source>
</reference>
<protein>
    <submittedName>
        <fullName evidence="1">Uncharacterized protein</fullName>
    </submittedName>
</protein>
<gene>
    <name evidence="1" type="ORF">DSO57_1039346</name>
</gene>
<dbReference type="Proteomes" id="UP001165960">
    <property type="component" value="Unassembled WGS sequence"/>
</dbReference>
<name>A0ACC2SB70_9FUNG</name>
<proteinExistence type="predicted"/>
<organism evidence="1 2">
    <name type="scientific">Entomophthora muscae</name>
    <dbReference type="NCBI Taxonomy" id="34485"/>
    <lineage>
        <taxon>Eukaryota</taxon>
        <taxon>Fungi</taxon>
        <taxon>Fungi incertae sedis</taxon>
        <taxon>Zoopagomycota</taxon>
        <taxon>Entomophthoromycotina</taxon>
        <taxon>Entomophthoromycetes</taxon>
        <taxon>Entomophthorales</taxon>
        <taxon>Entomophthoraceae</taxon>
        <taxon>Entomophthora</taxon>
    </lineage>
</organism>
<accession>A0ACC2SB70</accession>
<dbReference type="EMBL" id="QTSX02005609">
    <property type="protein sequence ID" value="KAJ9059649.1"/>
    <property type="molecule type" value="Genomic_DNA"/>
</dbReference>
<keyword evidence="2" id="KW-1185">Reference proteome</keyword>
<sequence length="95" mass="10418">MLLHSQTASVPILRQVFLQTNNCLHHTRFSQFLVVSSISAPTLSVTKFSEFKIQAPKPCTWMVLALPLASGKHAAVVIGLAAHMSPTAIFWTTFP</sequence>
<evidence type="ECO:0000313" key="2">
    <source>
        <dbReference type="Proteomes" id="UP001165960"/>
    </source>
</evidence>